<dbReference type="GO" id="GO:0006355">
    <property type="term" value="P:regulation of DNA-templated transcription"/>
    <property type="evidence" value="ECO:0007669"/>
    <property type="project" value="UniProtKB-ARBA"/>
</dbReference>
<dbReference type="AlphaFoldDB" id="A0A7X5JB33"/>
<dbReference type="GO" id="GO:0043565">
    <property type="term" value="F:sequence-specific DNA binding"/>
    <property type="evidence" value="ECO:0007669"/>
    <property type="project" value="InterPro"/>
</dbReference>
<dbReference type="Pfam" id="PF13412">
    <property type="entry name" value="HTH_24"/>
    <property type="match status" value="1"/>
</dbReference>
<dbReference type="EMBL" id="JAABLQ010000003">
    <property type="protein sequence ID" value="NBN80010.1"/>
    <property type="molecule type" value="Genomic_DNA"/>
</dbReference>
<keyword evidence="3" id="KW-0804">Transcription</keyword>
<keyword evidence="7" id="KW-1185">Reference proteome</keyword>
<proteinExistence type="predicted"/>
<evidence type="ECO:0000313" key="6">
    <source>
        <dbReference type="EMBL" id="NBN80010.1"/>
    </source>
</evidence>
<organism evidence="6 7">
    <name type="scientific">Pannonibacter tanglangensis</name>
    <dbReference type="NCBI Taxonomy" id="2750084"/>
    <lineage>
        <taxon>Bacteria</taxon>
        <taxon>Pseudomonadati</taxon>
        <taxon>Pseudomonadota</taxon>
        <taxon>Alphaproteobacteria</taxon>
        <taxon>Hyphomicrobiales</taxon>
        <taxon>Stappiaceae</taxon>
        <taxon>Pannonibacter</taxon>
    </lineage>
</organism>
<dbReference type="InterPro" id="IPR019887">
    <property type="entry name" value="Tscrpt_reg_AsnC/Lrp_C"/>
</dbReference>
<gene>
    <name evidence="6" type="ORF">GWI72_17165</name>
</gene>
<dbReference type="PANTHER" id="PTHR30154">
    <property type="entry name" value="LEUCINE-RESPONSIVE REGULATORY PROTEIN"/>
    <property type="match status" value="1"/>
</dbReference>
<name>A0A7X5JB33_9HYPH</name>
<sequence>MTSHPSVSRPVKPAFLSPSTPSSGRNDRNSRARRKVVPQTPLEPIDLRILALLQDDGRLTNQALADAAGLSTSPCWRRVRQLEDAGVIQGYGARLDRRQLGLGVLVFIRVKIDTHSEREAEDFAAAVAALDEVVACYSIAGDADFLLQVVAQDLDHYAEFAMSVVRRLPGIKEMQTTMVLKELKPFRGFPVRGTRQEAR</sequence>
<evidence type="ECO:0000313" key="7">
    <source>
        <dbReference type="Proteomes" id="UP000586722"/>
    </source>
</evidence>
<feature type="domain" description="HTH asnC-type" evidence="5">
    <location>
        <begin position="42"/>
        <end position="103"/>
    </location>
</feature>
<dbReference type="SUPFAM" id="SSF54909">
    <property type="entry name" value="Dimeric alpha+beta barrel"/>
    <property type="match status" value="1"/>
</dbReference>
<dbReference type="CDD" id="cd00090">
    <property type="entry name" value="HTH_ARSR"/>
    <property type="match status" value="1"/>
</dbReference>
<dbReference type="GO" id="GO:0043200">
    <property type="term" value="P:response to amino acid"/>
    <property type="evidence" value="ECO:0007669"/>
    <property type="project" value="TreeGrafter"/>
</dbReference>
<reference evidence="7" key="1">
    <citation type="submission" date="2020-01" db="EMBL/GenBank/DDBJ databases">
        <authorList>
            <person name="Fang Y."/>
            <person name="Sun R."/>
            <person name="Nie L."/>
            <person name="He J."/>
            <person name="Hao L."/>
            <person name="Wang L."/>
            <person name="Su S."/>
            <person name="Lv E."/>
            <person name="Zhang Z."/>
            <person name="Xie R."/>
            <person name="Liu H."/>
        </authorList>
    </citation>
    <scope>NUCLEOTIDE SEQUENCE [LARGE SCALE GENOMIC DNA]</scope>
    <source>
        <strain evidence="7">XCT-53</strain>
    </source>
</reference>
<protein>
    <submittedName>
        <fullName evidence="6">Winged helix-turn-helix transcriptional regulator</fullName>
    </submittedName>
</protein>
<evidence type="ECO:0000256" key="4">
    <source>
        <dbReference type="SAM" id="MobiDB-lite"/>
    </source>
</evidence>
<dbReference type="InterPro" id="IPR036388">
    <property type="entry name" value="WH-like_DNA-bd_sf"/>
</dbReference>
<accession>A0A7X5JB33</accession>
<dbReference type="SUPFAM" id="SSF46785">
    <property type="entry name" value="Winged helix' DNA-binding domain"/>
    <property type="match status" value="1"/>
</dbReference>
<dbReference type="GO" id="GO:0005829">
    <property type="term" value="C:cytosol"/>
    <property type="evidence" value="ECO:0007669"/>
    <property type="project" value="TreeGrafter"/>
</dbReference>
<dbReference type="PROSITE" id="PS50956">
    <property type="entry name" value="HTH_ASNC_2"/>
    <property type="match status" value="1"/>
</dbReference>
<keyword evidence="1" id="KW-0805">Transcription regulation</keyword>
<dbReference type="SMART" id="SM00344">
    <property type="entry name" value="HTH_ASNC"/>
    <property type="match status" value="1"/>
</dbReference>
<dbReference type="InterPro" id="IPR011008">
    <property type="entry name" value="Dimeric_a/b-barrel"/>
</dbReference>
<dbReference type="InterPro" id="IPR036390">
    <property type="entry name" value="WH_DNA-bd_sf"/>
</dbReference>
<dbReference type="PANTHER" id="PTHR30154:SF46">
    <property type="entry name" value="TRANSCRIPTIONAL REGULATORY PROTEIN"/>
    <property type="match status" value="1"/>
</dbReference>
<feature type="region of interest" description="Disordered" evidence="4">
    <location>
        <begin position="1"/>
        <end position="37"/>
    </location>
</feature>
<dbReference type="Gene3D" id="3.30.70.920">
    <property type="match status" value="1"/>
</dbReference>
<dbReference type="InterPro" id="IPR000485">
    <property type="entry name" value="AsnC-type_HTH_dom"/>
</dbReference>
<evidence type="ECO:0000256" key="1">
    <source>
        <dbReference type="ARBA" id="ARBA00023015"/>
    </source>
</evidence>
<evidence type="ECO:0000256" key="2">
    <source>
        <dbReference type="ARBA" id="ARBA00023125"/>
    </source>
</evidence>
<dbReference type="InterPro" id="IPR019888">
    <property type="entry name" value="Tscrpt_reg_AsnC-like"/>
</dbReference>
<dbReference type="Gene3D" id="1.10.10.10">
    <property type="entry name" value="Winged helix-like DNA-binding domain superfamily/Winged helix DNA-binding domain"/>
    <property type="match status" value="1"/>
</dbReference>
<evidence type="ECO:0000256" key="3">
    <source>
        <dbReference type="ARBA" id="ARBA00023163"/>
    </source>
</evidence>
<dbReference type="Proteomes" id="UP000586722">
    <property type="component" value="Unassembled WGS sequence"/>
</dbReference>
<dbReference type="InterPro" id="IPR011991">
    <property type="entry name" value="ArsR-like_HTH"/>
</dbReference>
<comment type="caution">
    <text evidence="6">The sequence shown here is derived from an EMBL/GenBank/DDBJ whole genome shotgun (WGS) entry which is preliminary data.</text>
</comment>
<keyword evidence="2" id="KW-0238">DNA-binding</keyword>
<evidence type="ECO:0000259" key="5">
    <source>
        <dbReference type="PROSITE" id="PS50956"/>
    </source>
</evidence>
<dbReference type="Pfam" id="PF01037">
    <property type="entry name" value="AsnC_trans_reg"/>
    <property type="match status" value="1"/>
</dbReference>
<dbReference type="PRINTS" id="PR00033">
    <property type="entry name" value="HTHASNC"/>
</dbReference>